<keyword evidence="4" id="KW-1185">Reference proteome</keyword>
<dbReference type="GO" id="GO:0008713">
    <property type="term" value="F:ADP-heptose-lipopolysaccharide heptosyltransferase activity"/>
    <property type="evidence" value="ECO:0007669"/>
    <property type="project" value="TreeGrafter"/>
</dbReference>
<organism evidence="3 4">
    <name type="scientific">Enterobacter ludwigii</name>
    <dbReference type="NCBI Taxonomy" id="299767"/>
    <lineage>
        <taxon>Bacteria</taxon>
        <taxon>Pseudomonadati</taxon>
        <taxon>Pseudomonadota</taxon>
        <taxon>Gammaproteobacteria</taxon>
        <taxon>Enterobacterales</taxon>
        <taxon>Enterobacteriaceae</taxon>
        <taxon>Enterobacter</taxon>
        <taxon>Enterobacter cloacae complex</taxon>
    </lineage>
</organism>
<proteinExistence type="predicted"/>
<dbReference type="InterPro" id="IPR002201">
    <property type="entry name" value="Glyco_trans_9"/>
</dbReference>
<dbReference type="SUPFAM" id="SSF53756">
    <property type="entry name" value="UDP-Glycosyltransferase/glycogen phosphorylase"/>
    <property type="match status" value="1"/>
</dbReference>
<dbReference type="Proteomes" id="UP001210538">
    <property type="component" value="Chromosome"/>
</dbReference>
<dbReference type="PANTHER" id="PTHR30160">
    <property type="entry name" value="TETRAACYLDISACCHARIDE 4'-KINASE-RELATED"/>
    <property type="match status" value="1"/>
</dbReference>
<dbReference type="AlphaFoldDB" id="A0AAX3LAU4"/>
<dbReference type="Pfam" id="PF01075">
    <property type="entry name" value="Glyco_transf_9"/>
    <property type="match status" value="1"/>
</dbReference>
<evidence type="ECO:0000313" key="4">
    <source>
        <dbReference type="Proteomes" id="UP001210538"/>
    </source>
</evidence>
<dbReference type="RefSeq" id="WP_223398579.1">
    <property type="nucleotide sequence ID" value="NZ_CAWPLG010000511.1"/>
</dbReference>
<dbReference type="GO" id="GO:0009244">
    <property type="term" value="P:lipopolysaccharide core region biosynthetic process"/>
    <property type="evidence" value="ECO:0007669"/>
    <property type="project" value="TreeGrafter"/>
</dbReference>
<keyword evidence="2" id="KW-0808">Transferase</keyword>
<dbReference type="PANTHER" id="PTHR30160:SF15">
    <property type="entry name" value="GLYCOSYLTRANSFERASE HI_0523-RELATED"/>
    <property type="match status" value="1"/>
</dbReference>
<dbReference type="Gene3D" id="3.40.50.2000">
    <property type="entry name" value="Glycogen Phosphorylase B"/>
    <property type="match status" value="2"/>
</dbReference>
<gene>
    <name evidence="3" type="ORF">PHA72_00585</name>
</gene>
<protein>
    <submittedName>
        <fullName evidence="3">Glycosyltransferase family 9 protein</fullName>
    </submittedName>
</protein>
<dbReference type="EMBL" id="CP116347">
    <property type="protein sequence ID" value="WCE13430.1"/>
    <property type="molecule type" value="Genomic_DNA"/>
</dbReference>
<name>A0AAX3LAU4_9ENTR</name>
<evidence type="ECO:0000256" key="2">
    <source>
        <dbReference type="ARBA" id="ARBA00022679"/>
    </source>
</evidence>
<reference evidence="3 4" key="1">
    <citation type="submission" date="2023-01" db="EMBL/GenBank/DDBJ databases">
        <title>Genome sequence resource and annotation of Enterobacter ludwigii, an economically important pathogen of seedling wilt with strawberry.</title>
        <authorList>
            <person name="Xie Y."/>
        </authorList>
    </citation>
    <scope>NUCLEOTIDE SEQUENCE [LARGE SCALE GENOMIC DNA]</scope>
    <source>
        <strain evidence="3 4">CM-TZ4</strain>
    </source>
</reference>
<dbReference type="GO" id="GO:0005829">
    <property type="term" value="C:cytosol"/>
    <property type="evidence" value="ECO:0007669"/>
    <property type="project" value="TreeGrafter"/>
</dbReference>
<dbReference type="InterPro" id="IPR051199">
    <property type="entry name" value="LPS_LOS_Heptosyltrfase"/>
</dbReference>
<evidence type="ECO:0000256" key="1">
    <source>
        <dbReference type="ARBA" id="ARBA00022676"/>
    </source>
</evidence>
<sequence length="377" mass="43658">MWFVKQMKKIILYFKALNRQRNHKTHELKRRLKLYKLSKNIPDKRGKPFDSSSVKRILFPFLDLGIGDAVCHTGMWRELKKAGYIVQIAAEERNRALFEKIVDIDEIFIIDINELNSISQIETDLIINPYAWMKRKELFSVQLLQKTQYKYAMSFGGWLNKPYNLQLPAEGDFHITDPQKKMLTALNIHTKHLSYSLPALPSHEETINEYLLPFKGKKWIVINPFASVDERSLSREQLVSLISKISEPKNNHIFIVGERKKIEKLNIQDPAVSVSIFPSLWDTVALIKQADLVISVDTAIVHIACALDKKLVAIYYSMLLDHNKNYEGNKIFGPIGENAKQLIFNKYDRKIDINLIATEAKNILDGKCVIEEKDKYL</sequence>
<evidence type="ECO:0000313" key="3">
    <source>
        <dbReference type="EMBL" id="WCE13430.1"/>
    </source>
</evidence>
<accession>A0AAX3LAU4</accession>
<keyword evidence="1" id="KW-0328">Glycosyltransferase</keyword>